<reference evidence="6" key="2">
    <citation type="submission" date="2023-07" db="EMBL/GenBank/DDBJ databases">
        <title>Shewanella mangrovi sp. nov., an acetaldehyde- degrading bacterium isolated from mangrove sediment.</title>
        <authorList>
            <person name="Liu Y."/>
        </authorList>
    </citation>
    <scope>NUCLEOTIDE SEQUENCE [LARGE SCALE GENOMIC DNA]</scope>
    <source>
        <strain evidence="6">C32</strain>
    </source>
</reference>
<evidence type="ECO:0000313" key="5">
    <source>
        <dbReference type="EMBL" id="MCS4557108.1"/>
    </source>
</evidence>
<keyword evidence="2" id="KW-0238">DNA-binding</keyword>
<dbReference type="PANTHER" id="PTHR43130">
    <property type="entry name" value="ARAC-FAMILY TRANSCRIPTIONAL REGULATOR"/>
    <property type="match status" value="1"/>
</dbReference>
<organism evidence="5 6">
    <name type="scientific">Shewanella electrica</name>
    <dbReference type="NCBI Taxonomy" id="515560"/>
    <lineage>
        <taxon>Bacteria</taxon>
        <taxon>Pseudomonadati</taxon>
        <taxon>Pseudomonadota</taxon>
        <taxon>Gammaproteobacteria</taxon>
        <taxon>Alteromonadales</taxon>
        <taxon>Shewanellaceae</taxon>
        <taxon>Shewanella</taxon>
    </lineage>
</organism>
<dbReference type="Gene3D" id="1.10.10.60">
    <property type="entry name" value="Homeodomain-like"/>
    <property type="match status" value="2"/>
</dbReference>
<evidence type="ECO:0000256" key="1">
    <source>
        <dbReference type="ARBA" id="ARBA00023015"/>
    </source>
</evidence>
<dbReference type="InterPro" id="IPR052158">
    <property type="entry name" value="INH-QAR"/>
</dbReference>
<evidence type="ECO:0000313" key="6">
    <source>
        <dbReference type="Proteomes" id="UP001201549"/>
    </source>
</evidence>
<proteinExistence type="predicted"/>
<keyword evidence="6" id="KW-1185">Reference proteome</keyword>
<evidence type="ECO:0000259" key="4">
    <source>
        <dbReference type="PROSITE" id="PS01124"/>
    </source>
</evidence>
<comment type="caution">
    <text evidence="5">The sequence shown here is derived from an EMBL/GenBank/DDBJ whole genome shotgun (WGS) entry which is preliminary data.</text>
</comment>
<dbReference type="PANTHER" id="PTHR43130:SF3">
    <property type="entry name" value="HTH-TYPE TRANSCRIPTIONAL REGULATOR RV1931C"/>
    <property type="match status" value="1"/>
</dbReference>
<evidence type="ECO:0000256" key="2">
    <source>
        <dbReference type="ARBA" id="ARBA00023125"/>
    </source>
</evidence>
<reference evidence="5 6" key="1">
    <citation type="submission" date="2022-02" db="EMBL/GenBank/DDBJ databases">
        <authorList>
            <person name="Zhuang L."/>
        </authorList>
    </citation>
    <scope>NUCLEOTIDE SEQUENCE [LARGE SCALE GENOMIC DNA]</scope>
    <source>
        <strain evidence="5 6">C32</strain>
    </source>
</reference>
<dbReference type="SMART" id="SM00342">
    <property type="entry name" value="HTH_ARAC"/>
    <property type="match status" value="1"/>
</dbReference>
<name>A0ABT2FLF1_9GAMM</name>
<dbReference type="InterPro" id="IPR009057">
    <property type="entry name" value="Homeodomain-like_sf"/>
</dbReference>
<gene>
    <name evidence="5" type="ORF">L9G74_11705</name>
</gene>
<keyword evidence="3" id="KW-0804">Transcription</keyword>
<dbReference type="CDD" id="cd03137">
    <property type="entry name" value="GATase1_AraC_1"/>
    <property type="match status" value="1"/>
</dbReference>
<dbReference type="InterPro" id="IPR029062">
    <property type="entry name" value="Class_I_gatase-like"/>
</dbReference>
<accession>A0ABT2FLF1</accession>
<evidence type="ECO:0000256" key="3">
    <source>
        <dbReference type="ARBA" id="ARBA00023163"/>
    </source>
</evidence>
<dbReference type="InterPro" id="IPR002818">
    <property type="entry name" value="DJ-1/PfpI"/>
</dbReference>
<dbReference type="PROSITE" id="PS00041">
    <property type="entry name" value="HTH_ARAC_FAMILY_1"/>
    <property type="match status" value="1"/>
</dbReference>
<dbReference type="InterPro" id="IPR018060">
    <property type="entry name" value="HTH_AraC"/>
</dbReference>
<feature type="domain" description="HTH araC/xylS-type" evidence="4">
    <location>
        <begin position="204"/>
        <end position="302"/>
    </location>
</feature>
<dbReference type="Gene3D" id="3.40.50.880">
    <property type="match status" value="1"/>
</dbReference>
<dbReference type="SUPFAM" id="SSF52317">
    <property type="entry name" value="Class I glutamine amidotransferase-like"/>
    <property type="match status" value="1"/>
</dbReference>
<dbReference type="Proteomes" id="UP001201549">
    <property type="component" value="Unassembled WGS sequence"/>
</dbReference>
<dbReference type="RefSeq" id="WP_238896588.1">
    <property type="nucleotide sequence ID" value="NZ_JAKOGG010000007.1"/>
</dbReference>
<dbReference type="InterPro" id="IPR018062">
    <property type="entry name" value="HTH_AraC-typ_CS"/>
</dbReference>
<dbReference type="PROSITE" id="PS01124">
    <property type="entry name" value="HTH_ARAC_FAMILY_2"/>
    <property type="match status" value="1"/>
</dbReference>
<dbReference type="Pfam" id="PF12833">
    <property type="entry name" value="HTH_18"/>
    <property type="match status" value="1"/>
</dbReference>
<keyword evidence="1" id="KW-0805">Transcription regulation</keyword>
<sequence length="312" mass="34547">MLLLPDFVNYDVSLVQQSFTSAKHNRGEPAYQLSYCGKEESVQSDAVVIQRLAPLSQLLEADTIVIPGINHAMTFHDAEVMDYLQRAAARGIRIASICSGAWVLAASGLLNGKRATTHWLMAAELAQRYPQIHVEPNVLFIDNGQLLTSAGLSAGLDLCLHLVELDLGTRAALALADYLVMPQARIGSQVQQLQQLPASAERMAELQLWLTEQLHSAITLEMMAERVCLSVRSLTRHVQQQFGLSPLSWLQQLRIRRAQALLESSNMSIEQIANSCGYSSAAGLRHTFQRHVGCSPSAWRHTHQPHEKKLLN</sequence>
<protein>
    <submittedName>
        <fullName evidence="5">Helix-turn-helix domain-containing protein</fullName>
    </submittedName>
</protein>
<dbReference type="Pfam" id="PF01965">
    <property type="entry name" value="DJ-1_PfpI"/>
    <property type="match status" value="1"/>
</dbReference>
<dbReference type="EMBL" id="JAKOGG010000007">
    <property type="protein sequence ID" value="MCS4557108.1"/>
    <property type="molecule type" value="Genomic_DNA"/>
</dbReference>
<dbReference type="SUPFAM" id="SSF46689">
    <property type="entry name" value="Homeodomain-like"/>
    <property type="match status" value="2"/>
</dbReference>